<protein>
    <recommendedName>
        <fullName evidence="3">Lipocalin-2 1</fullName>
    </recommendedName>
</protein>
<organism evidence="2">
    <name type="scientific">Amblyomma triste</name>
    <name type="common">Neotropical tick</name>
    <dbReference type="NCBI Taxonomy" id="251400"/>
    <lineage>
        <taxon>Eukaryota</taxon>
        <taxon>Metazoa</taxon>
        <taxon>Ecdysozoa</taxon>
        <taxon>Arthropoda</taxon>
        <taxon>Chelicerata</taxon>
        <taxon>Arachnida</taxon>
        <taxon>Acari</taxon>
        <taxon>Parasitiformes</taxon>
        <taxon>Ixodida</taxon>
        <taxon>Ixodoidea</taxon>
        <taxon>Ixodidae</taxon>
        <taxon>Amblyomminae</taxon>
        <taxon>Amblyomma</taxon>
    </lineage>
</organism>
<evidence type="ECO:0000313" key="2">
    <source>
        <dbReference type="EMBL" id="JAC28105.1"/>
    </source>
</evidence>
<feature type="chain" id="PRO_5001516501" description="Lipocalin-2 1" evidence="1">
    <location>
        <begin position="23"/>
        <end position="204"/>
    </location>
</feature>
<feature type="signal peptide" evidence="1">
    <location>
        <begin position="1"/>
        <end position="22"/>
    </location>
</feature>
<proteinExistence type="evidence at transcript level"/>
<evidence type="ECO:0008006" key="3">
    <source>
        <dbReference type="Google" id="ProtNLM"/>
    </source>
</evidence>
<reference evidence="2" key="1">
    <citation type="submission" date="2014-03" db="EMBL/GenBank/DDBJ databases">
        <title>The sialotranscriptome of Amblyomma triste, Amblyomma parvum and Amblyomma cajennense ticks, uncovered by 454-based RNA-seq.</title>
        <authorList>
            <person name="Garcia G.R."/>
            <person name="Gardinassi L.G."/>
            <person name="Ribeiro J.M."/>
            <person name="Anatriello E."/>
            <person name="Ferreira B.R."/>
            <person name="Moreira H.N."/>
            <person name="Mafra C."/>
            <person name="Olegario M.M."/>
            <person name="Szabo P.J."/>
            <person name="Miranda-Santos I.K."/>
            <person name="Maruyama S.R."/>
        </authorList>
    </citation>
    <scope>NUCLEOTIDE SEQUENCE</scope>
    <source>
        <strain evidence="2">Mato Grasso do Sul</strain>
        <tissue evidence="2">Salivary glands</tissue>
    </source>
</reference>
<sequence length="204" mass="23240">TRRMSCFAKAIYLALLFATAFGTNHPSLDDLREALNTSGKIWDVMRSEDTHGFNGKITCVYDRKVSQTGDKYEFHHGYKDGEEQKSMQLYAEIKEGEDDPFLLITKEHGARFTHAPQDDYKHTLRFWNPEKHCFILTFTNKTNGTQRECAEAGNRRESVPSAPGWSPCKHALQDAWGTFRMCDKQEGRAAKRHSLLRAAGQPAP</sequence>
<dbReference type="AlphaFoldDB" id="A0A023G5C8"/>
<feature type="non-terminal residue" evidence="2">
    <location>
        <position position="1"/>
    </location>
</feature>
<accession>A0A023G5C8</accession>
<dbReference type="InterPro" id="IPR012674">
    <property type="entry name" value="Calycin"/>
</dbReference>
<dbReference type="EMBL" id="GBBM01007313">
    <property type="protein sequence ID" value="JAC28105.1"/>
    <property type="molecule type" value="mRNA"/>
</dbReference>
<evidence type="ECO:0000256" key="1">
    <source>
        <dbReference type="SAM" id="SignalP"/>
    </source>
</evidence>
<keyword evidence="1" id="KW-0732">Signal</keyword>
<name>A0A023G5C8_AMBTT</name>
<dbReference type="Gene3D" id="2.40.128.20">
    <property type="match status" value="1"/>
</dbReference>